<dbReference type="Proteomes" id="UP001139158">
    <property type="component" value="Unassembled WGS sequence"/>
</dbReference>
<dbReference type="EMBL" id="JAJFZV010000009">
    <property type="protein sequence ID" value="MCC3298178.1"/>
    <property type="molecule type" value="Genomic_DNA"/>
</dbReference>
<dbReference type="AlphaFoldDB" id="A0A9X1MDX0"/>
<evidence type="ECO:0000313" key="2">
    <source>
        <dbReference type="Proteomes" id="UP001139158"/>
    </source>
</evidence>
<organism evidence="1 2">
    <name type="scientific">Arthrobacter caoxuetaonis</name>
    <dbReference type="NCBI Taxonomy" id="2886935"/>
    <lineage>
        <taxon>Bacteria</taxon>
        <taxon>Bacillati</taxon>
        <taxon>Actinomycetota</taxon>
        <taxon>Actinomycetes</taxon>
        <taxon>Micrococcales</taxon>
        <taxon>Micrococcaceae</taxon>
        <taxon>Arthrobacter</taxon>
    </lineage>
</organism>
<keyword evidence="2" id="KW-1185">Reference proteome</keyword>
<evidence type="ECO:0000313" key="1">
    <source>
        <dbReference type="EMBL" id="MCC3298178.1"/>
    </source>
</evidence>
<name>A0A9X1MDX0_9MICC</name>
<accession>A0A9X1MDX0</accession>
<protein>
    <submittedName>
        <fullName evidence="1">Uncharacterized protein</fullName>
    </submittedName>
</protein>
<dbReference type="RefSeq" id="WP_227896043.1">
    <property type="nucleotide sequence ID" value="NZ_CP099466.1"/>
</dbReference>
<gene>
    <name evidence="1" type="ORF">LJ757_10210</name>
</gene>
<sequence>MKDQEVVMGARHEVVLVGDGKDLGTVLGCSEDTVEDMRDMGYVESRGELWSVGPARDYLRDQAWADGLWD</sequence>
<reference evidence="1" key="1">
    <citation type="submission" date="2021-10" db="EMBL/GenBank/DDBJ databases">
        <title>Novel species in genus Arthrobacter.</title>
        <authorList>
            <person name="Liu Y."/>
        </authorList>
    </citation>
    <scope>NUCLEOTIDE SEQUENCE</scope>
    <source>
        <strain evidence="1">Zg-Y453</strain>
    </source>
</reference>
<proteinExistence type="predicted"/>
<comment type="caution">
    <text evidence="1">The sequence shown here is derived from an EMBL/GenBank/DDBJ whole genome shotgun (WGS) entry which is preliminary data.</text>
</comment>